<name>A0A5E4PWB1_9NEOP</name>
<reference evidence="1 2" key="1">
    <citation type="submission" date="2017-07" db="EMBL/GenBank/DDBJ databases">
        <authorList>
            <person name="Talla V."/>
            <person name="Backstrom N."/>
        </authorList>
    </citation>
    <scope>NUCLEOTIDE SEQUENCE [LARGE SCALE GENOMIC DNA]</scope>
</reference>
<gene>
    <name evidence="1" type="ORF">LSINAPIS_LOCUS2462</name>
</gene>
<sequence>MAVSFNVNSILEIQADCLDFNTMCMYPQVHIYFFLGFERLLVPLLLLEELELEDEREELPELLEEDRDDDLDELLSEELKINTIQEIGDVASPTEASSAGVRPAARSVAEGFAGRLPRRTVTALRRRQRWT</sequence>
<dbReference type="AlphaFoldDB" id="A0A5E4PWB1"/>
<evidence type="ECO:0000313" key="2">
    <source>
        <dbReference type="Proteomes" id="UP000324832"/>
    </source>
</evidence>
<accession>A0A5E4PWB1</accession>
<dbReference type="Proteomes" id="UP000324832">
    <property type="component" value="Unassembled WGS sequence"/>
</dbReference>
<evidence type="ECO:0000313" key="1">
    <source>
        <dbReference type="EMBL" id="VVC89303.1"/>
    </source>
</evidence>
<proteinExistence type="predicted"/>
<dbReference type="EMBL" id="FZQP02000515">
    <property type="protein sequence ID" value="VVC89303.1"/>
    <property type="molecule type" value="Genomic_DNA"/>
</dbReference>
<protein>
    <submittedName>
        <fullName evidence="1">Uncharacterized protein</fullName>
    </submittedName>
</protein>
<keyword evidence="2" id="KW-1185">Reference proteome</keyword>
<organism evidence="1 2">
    <name type="scientific">Leptidea sinapis</name>
    <dbReference type="NCBI Taxonomy" id="189913"/>
    <lineage>
        <taxon>Eukaryota</taxon>
        <taxon>Metazoa</taxon>
        <taxon>Ecdysozoa</taxon>
        <taxon>Arthropoda</taxon>
        <taxon>Hexapoda</taxon>
        <taxon>Insecta</taxon>
        <taxon>Pterygota</taxon>
        <taxon>Neoptera</taxon>
        <taxon>Endopterygota</taxon>
        <taxon>Lepidoptera</taxon>
        <taxon>Glossata</taxon>
        <taxon>Ditrysia</taxon>
        <taxon>Papilionoidea</taxon>
        <taxon>Pieridae</taxon>
        <taxon>Dismorphiinae</taxon>
        <taxon>Leptidea</taxon>
    </lineage>
</organism>